<gene>
    <name evidence="1" type="ORF">HIM_11519</name>
</gene>
<keyword evidence="2" id="KW-1185">Reference proteome</keyword>
<reference evidence="1 2" key="1">
    <citation type="journal article" date="2014" name="Genome Biol. Evol.">
        <title>Comparative genomics and transcriptomics analyses reveal divergent lifestyle features of nematode endoparasitic fungus Hirsutella minnesotensis.</title>
        <authorList>
            <person name="Lai Y."/>
            <person name="Liu K."/>
            <person name="Zhang X."/>
            <person name="Zhang X."/>
            <person name="Li K."/>
            <person name="Wang N."/>
            <person name="Shu C."/>
            <person name="Wu Y."/>
            <person name="Wang C."/>
            <person name="Bushley K.E."/>
            <person name="Xiang M."/>
            <person name="Liu X."/>
        </authorList>
    </citation>
    <scope>NUCLEOTIDE SEQUENCE [LARGE SCALE GENOMIC DNA]</scope>
    <source>
        <strain evidence="1 2">3608</strain>
    </source>
</reference>
<organism evidence="1 2">
    <name type="scientific">Hirsutella minnesotensis 3608</name>
    <dbReference type="NCBI Taxonomy" id="1043627"/>
    <lineage>
        <taxon>Eukaryota</taxon>
        <taxon>Fungi</taxon>
        <taxon>Dikarya</taxon>
        <taxon>Ascomycota</taxon>
        <taxon>Pezizomycotina</taxon>
        <taxon>Sordariomycetes</taxon>
        <taxon>Hypocreomycetidae</taxon>
        <taxon>Hypocreales</taxon>
        <taxon>Ophiocordycipitaceae</taxon>
        <taxon>Hirsutella</taxon>
    </lineage>
</organism>
<name>A0A0F7ZIZ6_9HYPO</name>
<accession>A0A0F7ZIZ6</accession>
<dbReference type="AlphaFoldDB" id="A0A0F7ZIZ6"/>
<dbReference type="Proteomes" id="UP000054481">
    <property type="component" value="Unassembled WGS sequence"/>
</dbReference>
<protein>
    <submittedName>
        <fullName evidence="1">Uncharacterized protein</fullName>
    </submittedName>
</protein>
<sequence>MEAQIRTLISARIEEILALYGVKDHIEHDTIRNNVSSISYSVIEARRQAGLEDDPLCSSRDGELGCQIVETRTRGSYRLLSNSASKGPQSFKGLAWPSKKRKGKICHGQQSAWELFSVDEQLLHWPEPGASPDGYNSSW</sequence>
<evidence type="ECO:0000313" key="2">
    <source>
        <dbReference type="Proteomes" id="UP000054481"/>
    </source>
</evidence>
<evidence type="ECO:0000313" key="1">
    <source>
        <dbReference type="EMBL" id="KJZ69085.1"/>
    </source>
</evidence>
<dbReference type="EMBL" id="KQ030767">
    <property type="protein sequence ID" value="KJZ69085.1"/>
    <property type="molecule type" value="Genomic_DNA"/>
</dbReference>
<proteinExistence type="predicted"/>